<dbReference type="EMBL" id="JAAKZY010000471">
    <property type="protein sequence ID" value="NGO15641.1"/>
    <property type="molecule type" value="Genomic_DNA"/>
</dbReference>
<gene>
    <name evidence="7" type="ORF">G5C60_50745</name>
</gene>
<feature type="non-terminal residue" evidence="7">
    <location>
        <position position="350"/>
    </location>
</feature>
<evidence type="ECO:0000313" key="7">
    <source>
        <dbReference type="EMBL" id="NGO15641.1"/>
    </source>
</evidence>
<dbReference type="SUPFAM" id="SSF55048">
    <property type="entry name" value="Probable ACP-binding domain of malonyl-CoA ACP transacylase"/>
    <property type="match status" value="1"/>
</dbReference>
<dbReference type="AlphaFoldDB" id="A0A6G4VNU6"/>
<dbReference type="InterPro" id="IPR016035">
    <property type="entry name" value="Acyl_Trfase/lysoPLipase"/>
</dbReference>
<evidence type="ECO:0000256" key="1">
    <source>
        <dbReference type="ARBA" id="ARBA00022450"/>
    </source>
</evidence>
<dbReference type="Gene3D" id="3.40.366.10">
    <property type="entry name" value="Malonyl-Coenzyme A Acyl Carrier Protein, domain 2"/>
    <property type="match status" value="1"/>
</dbReference>
<keyword evidence="3 7" id="KW-0808">Transferase</keyword>
<dbReference type="Pfam" id="PF00698">
    <property type="entry name" value="Acyl_transf_1"/>
    <property type="match status" value="1"/>
</dbReference>
<dbReference type="InterPro" id="IPR050091">
    <property type="entry name" value="PKS_NRPS_Biosynth_Enz"/>
</dbReference>
<dbReference type="Proteomes" id="UP000472335">
    <property type="component" value="Unassembled WGS sequence"/>
</dbReference>
<feature type="domain" description="Malonyl-CoA:ACP transacylase (MAT)" evidence="6">
    <location>
        <begin position="3"/>
        <end position="299"/>
    </location>
</feature>
<protein>
    <submittedName>
        <fullName evidence="7">Acyltransferase domain-containing protein</fullName>
    </submittedName>
</protein>
<dbReference type="Gene3D" id="3.30.70.3290">
    <property type="match status" value="1"/>
</dbReference>
<proteinExistence type="predicted"/>
<dbReference type="FunFam" id="3.40.366.10:FF:000002">
    <property type="entry name" value="Probable polyketide synthase 2"/>
    <property type="match status" value="1"/>
</dbReference>
<name>A0A6G4VNU6_9ACTN</name>
<evidence type="ECO:0000259" key="6">
    <source>
        <dbReference type="SMART" id="SM00827"/>
    </source>
</evidence>
<feature type="non-terminal residue" evidence="7">
    <location>
        <position position="1"/>
    </location>
</feature>
<dbReference type="InterPro" id="IPR016036">
    <property type="entry name" value="Malonyl_transacylase_ACP-bd"/>
</dbReference>
<keyword evidence="5 7" id="KW-0012">Acyltransferase</keyword>
<keyword evidence="2" id="KW-0597">Phosphoprotein</keyword>
<dbReference type="GO" id="GO:0004312">
    <property type="term" value="F:fatty acid synthase activity"/>
    <property type="evidence" value="ECO:0007669"/>
    <property type="project" value="TreeGrafter"/>
</dbReference>
<dbReference type="GO" id="GO:0006633">
    <property type="term" value="P:fatty acid biosynthetic process"/>
    <property type="evidence" value="ECO:0007669"/>
    <property type="project" value="TreeGrafter"/>
</dbReference>
<dbReference type="InterPro" id="IPR014043">
    <property type="entry name" value="Acyl_transferase_dom"/>
</dbReference>
<reference evidence="7 8" key="1">
    <citation type="submission" date="2020-02" db="EMBL/GenBank/DDBJ databases">
        <title>Whole-genome analyses of novel actinobacteria.</title>
        <authorList>
            <person name="Sahin N."/>
            <person name="Gencbay T."/>
        </authorList>
    </citation>
    <scope>NUCLEOTIDE SEQUENCE [LARGE SCALE GENOMIC DNA]</scope>
    <source>
        <strain evidence="7 8">HC44</strain>
    </source>
</reference>
<evidence type="ECO:0000256" key="5">
    <source>
        <dbReference type="ARBA" id="ARBA00023315"/>
    </source>
</evidence>
<evidence type="ECO:0000256" key="3">
    <source>
        <dbReference type="ARBA" id="ARBA00022679"/>
    </source>
</evidence>
<organism evidence="7 8">
    <name type="scientific">Streptomyces scabichelini</name>
    <dbReference type="NCBI Taxonomy" id="2711217"/>
    <lineage>
        <taxon>Bacteria</taxon>
        <taxon>Bacillati</taxon>
        <taxon>Actinomycetota</taxon>
        <taxon>Actinomycetes</taxon>
        <taxon>Kitasatosporales</taxon>
        <taxon>Streptomycetaceae</taxon>
        <taxon>Streptomyces</taxon>
    </lineage>
</organism>
<dbReference type="PANTHER" id="PTHR43775:SF51">
    <property type="entry name" value="INACTIVE PHENOLPHTHIOCEROL SYNTHESIS POLYKETIDE SYNTHASE TYPE I PKS1-RELATED"/>
    <property type="match status" value="1"/>
</dbReference>
<keyword evidence="4" id="KW-0511">Multifunctional enzyme</keyword>
<evidence type="ECO:0000256" key="4">
    <source>
        <dbReference type="ARBA" id="ARBA00023268"/>
    </source>
</evidence>
<dbReference type="InterPro" id="IPR001227">
    <property type="entry name" value="Ac_transferase_dom_sf"/>
</dbReference>
<keyword evidence="8" id="KW-1185">Reference proteome</keyword>
<dbReference type="RefSeq" id="WP_165271101.1">
    <property type="nucleotide sequence ID" value="NZ_JAAKZY010000471.1"/>
</dbReference>
<keyword evidence="1" id="KW-0596">Phosphopantetheine</keyword>
<accession>A0A6G4VNU6</accession>
<evidence type="ECO:0000313" key="8">
    <source>
        <dbReference type="Proteomes" id="UP000472335"/>
    </source>
</evidence>
<dbReference type="SMART" id="SM00827">
    <property type="entry name" value="PKS_AT"/>
    <property type="match status" value="1"/>
</dbReference>
<dbReference type="PANTHER" id="PTHR43775">
    <property type="entry name" value="FATTY ACID SYNTHASE"/>
    <property type="match status" value="1"/>
</dbReference>
<comment type="caution">
    <text evidence="7">The sequence shown here is derived from an EMBL/GenBank/DDBJ whole genome shotgun (WGS) entry which is preliminary data.</text>
</comment>
<evidence type="ECO:0000256" key="2">
    <source>
        <dbReference type="ARBA" id="ARBA00022553"/>
    </source>
</evidence>
<sequence>VFVFPGQGSQWVGMAAGLLDSSPEFARVIDECETALAPFVDWSLTAVLRDKDDAPSLDRVDVVQPASWATMLGLAALWRASGVNPMAVVGHSQGEIAAAVVAGGLSLQDGARVIALRSKALRALSGGGAMAWLGIPESQAEELLTTWSGQISIAAVNGPSSTVVAGQPDALDELLAQCEASDVWARRIPVDYASHSPHVDQIRETLAQDLNDITPRPGRIAFHSTVTGQTLDTAELDGTYWFRNLRSKVRLAEVVEQLAASDAVFIEVSAHPVLVSSISETLEAQGATGTAVATLHRNTGALERFIQSAANAWSHGITIDWPTLLNPYHAHTLELPSYPFQRQHYWLTPE</sequence>
<dbReference type="SUPFAM" id="SSF52151">
    <property type="entry name" value="FabD/lysophospholipase-like"/>
    <property type="match status" value="1"/>
</dbReference>